<dbReference type="Proteomes" id="UP001549055">
    <property type="component" value="Unassembled WGS sequence"/>
</dbReference>
<name>A0ABV2JMW0_9STRE</name>
<dbReference type="RefSeq" id="WP_354280432.1">
    <property type="nucleotide sequence ID" value="NZ_JBEPMK010000002.1"/>
</dbReference>
<dbReference type="EMBL" id="JBEPMK010000002">
    <property type="protein sequence ID" value="MET3644193.1"/>
    <property type="molecule type" value="Genomic_DNA"/>
</dbReference>
<comment type="caution">
    <text evidence="1">The sequence shown here is derived from an EMBL/GenBank/DDBJ whole genome shotgun (WGS) entry which is preliminary data.</text>
</comment>
<keyword evidence="2" id="KW-1185">Reference proteome</keyword>
<accession>A0ABV2JMW0</accession>
<gene>
    <name evidence="1" type="ORF">ABID27_000815</name>
</gene>
<reference evidence="1 2" key="1">
    <citation type="submission" date="2024-06" db="EMBL/GenBank/DDBJ databases">
        <title>Genomic Encyclopedia of Type Strains, Phase IV (KMG-IV): sequencing the most valuable type-strain genomes for metagenomic binning, comparative biology and taxonomic classification.</title>
        <authorList>
            <person name="Goeker M."/>
        </authorList>
    </citation>
    <scope>NUCLEOTIDE SEQUENCE [LARGE SCALE GENOMIC DNA]</scope>
    <source>
        <strain evidence="1 2">DSM 15349</strain>
    </source>
</reference>
<organism evidence="1 2">
    <name type="scientific">Streptococcus gallinaceus</name>
    <dbReference type="NCBI Taxonomy" id="165758"/>
    <lineage>
        <taxon>Bacteria</taxon>
        <taxon>Bacillati</taxon>
        <taxon>Bacillota</taxon>
        <taxon>Bacilli</taxon>
        <taxon>Lactobacillales</taxon>
        <taxon>Streptococcaceae</taxon>
        <taxon>Streptococcus</taxon>
    </lineage>
</organism>
<evidence type="ECO:0000313" key="1">
    <source>
        <dbReference type="EMBL" id="MET3644193.1"/>
    </source>
</evidence>
<protein>
    <submittedName>
        <fullName evidence="1">Uncharacterized protein</fullName>
    </submittedName>
</protein>
<sequence length="64" mass="7119">MAKGTLLEKNSFVMRIHQATATHPENGEEIDISITGCTSAITYKGRVVVWDIQEMINEAVDLIE</sequence>
<evidence type="ECO:0000313" key="2">
    <source>
        <dbReference type="Proteomes" id="UP001549055"/>
    </source>
</evidence>
<proteinExistence type="predicted"/>